<dbReference type="Proteomes" id="UP001139646">
    <property type="component" value="Unassembled WGS sequence"/>
</dbReference>
<sequence>MNKTITNSIISTSLLCLSISISAADVDVGSREYKILLDTSLFTGDASTRASKVSNYWTALKNVIENSSIERDTSGSLSLEKDRTIIFYDVEESCDLYNANYIFRERIENGNREVTLKYRSADRFIATKKDMDGTESGWESKFEEDIAAPFISKYSYSTKQDISNSKNLNKMDDPVGLYPGLEDENFDETLDIEKVGNLTVNEYVYKNASVDLGALDAEISLTLWYNESVSTTVPIVAEISFKYEDTNEDFSNNVVTRAKDLFTALQQETTLVSWNAQNSLTKTATVYQYDSNFCD</sequence>
<proteinExistence type="predicted"/>
<keyword evidence="1" id="KW-0732">Signal</keyword>
<gene>
    <name evidence="2" type="ORF">L3081_11005</name>
</gene>
<dbReference type="EMBL" id="JAKKSL010000002">
    <property type="protein sequence ID" value="MCI2283829.1"/>
    <property type="molecule type" value="Genomic_DNA"/>
</dbReference>
<evidence type="ECO:0000256" key="1">
    <source>
        <dbReference type="SAM" id="SignalP"/>
    </source>
</evidence>
<feature type="signal peptide" evidence="1">
    <location>
        <begin position="1"/>
        <end position="23"/>
    </location>
</feature>
<evidence type="ECO:0000313" key="2">
    <source>
        <dbReference type="EMBL" id="MCI2283829.1"/>
    </source>
</evidence>
<dbReference type="RefSeq" id="WP_242286087.1">
    <property type="nucleotide sequence ID" value="NZ_JAKKSL010000002.1"/>
</dbReference>
<comment type="caution">
    <text evidence="2">The sequence shown here is derived from an EMBL/GenBank/DDBJ whole genome shotgun (WGS) entry which is preliminary data.</text>
</comment>
<accession>A0ABS9X0P5</accession>
<protein>
    <submittedName>
        <fullName evidence="2">Uncharacterized protein</fullName>
    </submittedName>
</protein>
<reference evidence="2" key="1">
    <citation type="submission" date="2022-01" db="EMBL/GenBank/DDBJ databases">
        <title>Colwellia maritima, isolated from seawater.</title>
        <authorList>
            <person name="Kristyanto S."/>
            <person name="Jung J."/>
            <person name="Jeon C.O."/>
        </authorList>
    </citation>
    <scope>NUCLEOTIDE SEQUENCE</scope>
    <source>
        <strain evidence="2">MSW7</strain>
    </source>
</reference>
<name>A0ABS9X0P5_9GAMM</name>
<organism evidence="2 3">
    <name type="scientific">Colwellia maritima</name>
    <dbReference type="NCBI Taxonomy" id="2912588"/>
    <lineage>
        <taxon>Bacteria</taxon>
        <taxon>Pseudomonadati</taxon>
        <taxon>Pseudomonadota</taxon>
        <taxon>Gammaproteobacteria</taxon>
        <taxon>Alteromonadales</taxon>
        <taxon>Colwelliaceae</taxon>
        <taxon>Colwellia</taxon>
    </lineage>
</organism>
<feature type="chain" id="PRO_5046588085" evidence="1">
    <location>
        <begin position="24"/>
        <end position="295"/>
    </location>
</feature>
<keyword evidence="3" id="KW-1185">Reference proteome</keyword>
<evidence type="ECO:0000313" key="3">
    <source>
        <dbReference type="Proteomes" id="UP001139646"/>
    </source>
</evidence>